<sequence length="112" mass="11804">MDSFMRIPGTGIRLGLDSLLGLIPGVGDAAALGPAGYIVYSAHQMGAPKSALAKMTVNIGIDALIGSIPLIGDIFDVGWKANRRNVALLRKHLEEAERKEGRVIDATPVGRV</sequence>
<dbReference type="PANTHER" id="PTHR35519:SF2">
    <property type="entry name" value="PH DOMAIN PROTEIN"/>
    <property type="match status" value="1"/>
</dbReference>
<dbReference type="Pfam" id="PF13430">
    <property type="entry name" value="DUF4112"/>
    <property type="match status" value="1"/>
</dbReference>
<organism evidence="1 2">
    <name type="scientific">Brevirhabdus pacifica</name>
    <dbReference type="NCBI Taxonomy" id="1267768"/>
    <lineage>
        <taxon>Bacteria</taxon>
        <taxon>Pseudomonadati</taxon>
        <taxon>Pseudomonadota</taxon>
        <taxon>Alphaproteobacteria</taxon>
        <taxon>Rhodobacterales</taxon>
        <taxon>Paracoccaceae</taxon>
        <taxon>Brevirhabdus</taxon>
    </lineage>
</organism>
<evidence type="ECO:0000313" key="2">
    <source>
        <dbReference type="Proteomes" id="UP000187266"/>
    </source>
</evidence>
<name>A0A1U7DLB0_9RHOB</name>
<dbReference type="InterPro" id="IPR025187">
    <property type="entry name" value="DUF4112"/>
</dbReference>
<accession>A0A1U7DLB0</accession>
<gene>
    <name evidence="1" type="ORF">BV394_14440</name>
</gene>
<protein>
    <recommendedName>
        <fullName evidence="3">DUF4112 domain-containing protein</fullName>
    </recommendedName>
</protein>
<evidence type="ECO:0008006" key="3">
    <source>
        <dbReference type="Google" id="ProtNLM"/>
    </source>
</evidence>
<dbReference type="STRING" id="1267768.BV394_14440"/>
<proteinExistence type="predicted"/>
<keyword evidence="2" id="KW-1185">Reference proteome</keyword>
<dbReference type="EMBL" id="CP019124">
    <property type="protein sequence ID" value="APX90762.1"/>
    <property type="molecule type" value="Genomic_DNA"/>
</dbReference>
<evidence type="ECO:0000313" key="1">
    <source>
        <dbReference type="EMBL" id="APX90762.1"/>
    </source>
</evidence>
<dbReference type="AlphaFoldDB" id="A0A1U7DLB0"/>
<dbReference type="Proteomes" id="UP000187266">
    <property type="component" value="Chromosome"/>
</dbReference>
<dbReference type="PANTHER" id="PTHR35519">
    <property type="entry name" value="MEMBRANE PROTEINS"/>
    <property type="match status" value="1"/>
</dbReference>
<reference evidence="1 2" key="1">
    <citation type="submission" date="2017-01" db="EMBL/GenBank/DDBJ databases">
        <title>Genomic analysis of Xuhuaishuia manganoxidans DY6-4.</title>
        <authorList>
            <person name="Wang X."/>
        </authorList>
    </citation>
    <scope>NUCLEOTIDE SEQUENCE [LARGE SCALE GENOMIC DNA]</scope>
    <source>
        <strain evidence="1 2">DY6-4</strain>
    </source>
</reference>